<keyword evidence="3" id="KW-1185">Reference proteome</keyword>
<dbReference type="OrthoDB" id="3563866at2759"/>
<evidence type="ECO:0000313" key="2">
    <source>
        <dbReference type="EMBL" id="KAG5949731.1"/>
    </source>
</evidence>
<evidence type="ECO:0000313" key="3">
    <source>
        <dbReference type="Proteomes" id="UP000706124"/>
    </source>
</evidence>
<sequence length="104" mass="11370">MSSTSVSSSSSTTPAEASASSSAVQSPSPAEGFEYPEPQGDINIEEALQRKPLRWTFQGQVEANRSRPVAAVHEDARKRDLEQAKQDLLEMQGSLYNNMKSLDK</sequence>
<name>A0A9P7MKP2_9HYPO</name>
<proteinExistence type="predicted"/>
<dbReference type="Proteomes" id="UP000706124">
    <property type="component" value="Unassembled WGS sequence"/>
</dbReference>
<comment type="caution">
    <text evidence="2">The sequence shown here is derived from an EMBL/GenBank/DDBJ whole genome shotgun (WGS) entry which is preliminary data.</text>
</comment>
<dbReference type="EMBL" id="SRPO01000001">
    <property type="protein sequence ID" value="KAG5949731.1"/>
    <property type="molecule type" value="Genomic_DNA"/>
</dbReference>
<feature type="compositionally biased region" description="Low complexity" evidence="1">
    <location>
        <begin position="1"/>
        <end position="31"/>
    </location>
</feature>
<reference evidence="2 3" key="1">
    <citation type="journal article" date="2020" name="bioRxiv">
        <title>Whole genome comparisons of ergot fungi reveals the divergence and evolution of species within the genus Claviceps are the result of varying mechanisms driving genome evolution and host range expansion.</title>
        <authorList>
            <person name="Wyka S.A."/>
            <person name="Mondo S.J."/>
            <person name="Liu M."/>
            <person name="Dettman J."/>
            <person name="Nalam V."/>
            <person name="Broders K.D."/>
        </authorList>
    </citation>
    <scope>NUCLEOTIDE SEQUENCE [LARGE SCALE GENOMIC DNA]</scope>
    <source>
        <strain evidence="2 3">CCC 1485</strain>
    </source>
</reference>
<evidence type="ECO:0000256" key="1">
    <source>
        <dbReference type="SAM" id="MobiDB-lite"/>
    </source>
</evidence>
<gene>
    <name evidence="2" type="ORF">E4U60_000016</name>
</gene>
<accession>A0A9P7MKP2</accession>
<feature type="region of interest" description="Disordered" evidence="1">
    <location>
        <begin position="1"/>
        <end position="41"/>
    </location>
</feature>
<protein>
    <submittedName>
        <fullName evidence="2">Uncharacterized protein</fullName>
    </submittedName>
</protein>
<organism evidence="2 3">
    <name type="scientific">Claviceps pazoutovae</name>
    <dbReference type="NCBI Taxonomy" id="1649127"/>
    <lineage>
        <taxon>Eukaryota</taxon>
        <taxon>Fungi</taxon>
        <taxon>Dikarya</taxon>
        <taxon>Ascomycota</taxon>
        <taxon>Pezizomycotina</taxon>
        <taxon>Sordariomycetes</taxon>
        <taxon>Hypocreomycetidae</taxon>
        <taxon>Hypocreales</taxon>
        <taxon>Clavicipitaceae</taxon>
        <taxon>Claviceps</taxon>
    </lineage>
</organism>
<dbReference type="AlphaFoldDB" id="A0A9P7MKP2"/>